<accession>A0A8G2EW73</accession>
<keyword evidence="3" id="KW-1185">Reference proteome</keyword>
<reference evidence="2 3" key="1">
    <citation type="submission" date="2016-10" db="EMBL/GenBank/DDBJ databases">
        <authorList>
            <person name="Varghese N."/>
            <person name="Submissions S."/>
        </authorList>
    </citation>
    <scope>NUCLEOTIDE SEQUENCE [LARGE SCALE GENOMIC DNA]</scope>
    <source>
        <strain evidence="2 3">DSM 18839</strain>
    </source>
</reference>
<dbReference type="SUPFAM" id="SSF50475">
    <property type="entry name" value="FMN-binding split barrel"/>
    <property type="match status" value="1"/>
</dbReference>
<feature type="domain" description="Flavin reductase like" evidence="1">
    <location>
        <begin position="18"/>
        <end position="170"/>
    </location>
</feature>
<comment type="caution">
    <text evidence="2">The sequence shown here is derived from an EMBL/GenBank/DDBJ whole genome shotgun (WGS) entry which is preliminary data.</text>
</comment>
<dbReference type="InterPro" id="IPR002563">
    <property type="entry name" value="Flavin_Rdtase-like_dom"/>
</dbReference>
<dbReference type="SMART" id="SM00903">
    <property type="entry name" value="Flavin_Reduct"/>
    <property type="match status" value="1"/>
</dbReference>
<sequence>MFYEPRSGHGLPHDPFKAIVAPRPIGWISTVDRDGRNNLAPYSFFSAINTNPPMVSFTSEGLKDSPVNARDTGEFVCNLSTLGLAQEMNASSGPVGAEVDEFELAGLETAPCRLVRPLRVAASPAALECKVTDFIQLKNLQGEPTSRYMVLGEVVGVHIDEVYLKDGLFDTAAAQALARCGYMDYAAVTEVFALRRPDAAE</sequence>
<dbReference type="PANTHER" id="PTHR43812:SF2">
    <property type="entry name" value="FLAVIN REDUCTASE LIKE DOMAIN-CONTAINING PROTEIN"/>
    <property type="match status" value="1"/>
</dbReference>
<dbReference type="PANTHER" id="PTHR43812">
    <property type="entry name" value="BLR2425 PROTEIN"/>
    <property type="match status" value="1"/>
</dbReference>
<dbReference type="OrthoDB" id="9783347at2"/>
<dbReference type="Proteomes" id="UP000198615">
    <property type="component" value="Unassembled WGS sequence"/>
</dbReference>
<organism evidence="2 3">
    <name type="scientific">Thalassobaculum litoreum DSM 18839</name>
    <dbReference type="NCBI Taxonomy" id="1123362"/>
    <lineage>
        <taxon>Bacteria</taxon>
        <taxon>Pseudomonadati</taxon>
        <taxon>Pseudomonadota</taxon>
        <taxon>Alphaproteobacteria</taxon>
        <taxon>Rhodospirillales</taxon>
        <taxon>Thalassobaculaceae</taxon>
        <taxon>Thalassobaculum</taxon>
    </lineage>
</organism>
<evidence type="ECO:0000313" key="2">
    <source>
        <dbReference type="EMBL" id="SDG15195.1"/>
    </source>
</evidence>
<evidence type="ECO:0000259" key="1">
    <source>
        <dbReference type="SMART" id="SM00903"/>
    </source>
</evidence>
<dbReference type="EMBL" id="FNBW01000011">
    <property type="protein sequence ID" value="SDG15195.1"/>
    <property type="molecule type" value="Genomic_DNA"/>
</dbReference>
<protein>
    <submittedName>
        <fullName evidence="2">NADH-FMN oxidoreductase RutF, flavin reductase (DIM6/NTAB) family</fullName>
    </submittedName>
</protein>
<dbReference type="GO" id="GO:0010181">
    <property type="term" value="F:FMN binding"/>
    <property type="evidence" value="ECO:0007669"/>
    <property type="project" value="InterPro"/>
</dbReference>
<proteinExistence type="predicted"/>
<dbReference type="InterPro" id="IPR012349">
    <property type="entry name" value="Split_barrel_FMN-bd"/>
</dbReference>
<gene>
    <name evidence="2" type="ORF">SAMN05660686_03524</name>
</gene>
<dbReference type="AlphaFoldDB" id="A0A8G2EW73"/>
<dbReference type="GO" id="GO:0016646">
    <property type="term" value="F:oxidoreductase activity, acting on the CH-NH group of donors, NAD or NADP as acceptor"/>
    <property type="evidence" value="ECO:0007669"/>
    <property type="project" value="UniProtKB-ARBA"/>
</dbReference>
<name>A0A8G2EW73_9PROT</name>
<dbReference type="Gene3D" id="2.30.110.10">
    <property type="entry name" value="Electron Transport, Fmn-binding Protein, Chain A"/>
    <property type="match status" value="1"/>
</dbReference>
<dbReference type="Pfam" id="PF01613">
    <property type="entry name" value="Flavin_Reduct"/>
    <property type="match status" value="1"/>
</dbReference>
<dbReference type="RefSeq" id="WP_093152324.1">
    <property type="nucleotide sequence ID" value="NZ_FNBW01000011.1"/>
</dbReference>
<evidence type="ECO:0000313" key="3">
    <source>
        <dbReference type="Proteomes" id="UP000198615"/>
    </source>
</evidence>